<dbReference type="Proteomes" id="UP001189429">
    <property type="component" value="Unassembled WGS sequence"/>
</dbReference>
<sequence>PTLLPSAFVAPAPSARPTASGATVRGQVARAARGGGEYDVSDADIQAFYDETISGSGGDPPKGSITAELIVKHFHGVWDDKGTFTRYSGQWKGPPPGGIGKRDIAVGIAGLKEQMKLGKHVVKGGPGNDETQKVKDDGKGWVWLAADMSPGGLAVQLYTSVPYGKRPLLVAKRSEVDTMFEKAGLKGFKGCTLFLATLLVYKVRARPLTMASCAAIWSHAFRNLLWIRKRPRILISMCICQCWCKTWKLGCVYLVSPAAGGPGLPWDVHDFFVTLSGRWPSDVLMLRRAKQQDFSVRGTRLSMPLNVSARIDETTYIANVRIMLNGDSLWSILGSAMSLSVFAQCSAKPVIMHFRCGWAGWRLRTIFNRVQIGSERLRRARLAELILQLAAQRRVAGSLLRAVVSGWVFILLFRGPLPCLLWHVLRRLPDPGRDLEVFELPASARQELVLLAALCLSMTSNIRAHPSDVLVAADAPESALGAVAAPISRALRRELWRLRDRRAWPAHLVGQHGEWLFARGLDRDRGGFGEALRAEQQRAQEVDPQRVLVDRQCGAVAKSGSELLMIILTVLLAIRIPALASWALSFLVAAWRACAGFHKRDRRPGAGPSTAAYPAAFCRDWASLVADLKGEARGRMQEAQGDDAIASSGSSPGASGASKSLLINEIAVADSWILDGVRAGLEQTAHRHARGASLCPMPGAASRCQDRLPAGVPAGFIGRPRGPGHKSPSQEAGPMWGFDGLCHCLVAITRWPLPGGHCVPTRLNAADDPTRNREARQAGIRGGWPALEIEADYDFFDSVAALHLQRRAVSDRARLLFLATRRQPRRPWPLAGRIFDGALGYPCRDIARLLARCGQYLYDVGGPVGDFAETVNAVVDLDRSLRRQLQAAWDVVDAWQLLALAPADVLLRSALISNRARAYVRINLPKTRRLAARRQRARFDEPVLLDLLVAWLPRTPERQRPRADSAFQRRRALVSQLGVPASNGGITPASHRAGGATFFFESNDNLAQTRRRGKWTSARALEVYIQEVAAAGLLPDLPRAARDRIRELAAACPELLDLCARALSCACRLNGVWGNGQWTPQVNWGIMDKRIDTTMGGPTLLPSAFVAPAPSARPTASGATVRGQVARAARGGGEYDVSDADIQAFYDETISGSGGDPPKGSITAELIVKHFHGVWDARGTFTRYSGQWKGPPPGGIGKRDIAVGIAGLKEQMKLGKHVVKGGPGNDETQKVKDDGKGWVWLAADMSPGGLAVQLYTSVPYGKRPLLVAKRSEVDTMFEKDRELGHYGQAH</sequence>
<evidence type="ECO:0000313" key="2">
    <source>
        <dbReference type="Proteomes" id="UP001189429"/>
    </source>
</evidence>
<organism evidence="1 2">
    <name type="scientific">Prorocentrum cordatum</name>
    <dbReference type="NCBI Taxonomy" id="2364126"/>
    <lineage>
        <taxon>Eukaryota</taxon>
        <taxon>Sar</taxon>
        <taxon>Alveolata</taxon>
        <taxon>Dinophyceae</taxon>
        <taxon>Prorocentrales</taxon>
        <taxon>Prorocentraceae</taxon>
        <taxon>Prorocentrum</taxon>
    </lineage>
</organism>
<name>A0ABN9RDY6_9DINO</name>
<feature type="non-terminal residue" evidence="1">
    <location>
        <position position="1"/>
    </location>
</feature>
<keyword evidence="2" id="KW-1185">Reference proteome</keyword>
<accession>A0ABN9RDY6</accession>
<reference evidence="1" key="1">
    <citation type="submission" date="2023-10" db="EMBL/GenBank/DDBJ databases">
        <authorList>
            <person name="Chen Y."/>
            <person name="Shah S."/>
            <person name="Dougan E. K."/>
            <person name="Thang M."/>
            <person name="Chan C."/>
        </authorList>
    </citation>
    <scope>NUCLEOTIDE SEQUENCE [LARGE SCALE GENOMIC DNA]</scope>
</reference>
<protein>
    <submittedName>
        <fullName evidence="1">Uncharacterized protein</fullName>
    </submittedName>
</protein>
<comment type="caution">
    <text evidence="1">The sequence shown here is derived from an EMBL/GenBank/DDBJ whole genome shotgun (WGS) entry which is preliminary data.</text>
</comment>
<evidence type="ECO:0000313" key="1">
    <source>
        <dbReference type="EMBL" id="CAK0817211.1"/>
    </source>
</evidence>
<proteinExistence type="predicted"/>
<dbReference type="EMBL" id="CAUYUJ010006389">
    <property type="protein sequence ID" value="CAK0817211.1"/>
    <property type="molecule type" value="Genomic_DNA"/>
</dbReference>
<gene>
    <name evidence="1" type="ORF">PCOR1329_LOCUS19876</name>
</gene>